<sequence>MIKKILIGAVAIVLLLVATLAIHIYLVTQPKEGAMPTMTMSRIDFPSALDSLEGYAIRDFVKNTDGMKDTRVNLSMGHLVCLYDRNQKSPQEIVSDINDNFMTSAVLFQPSDDMLAQSCPAINKSSLTYKLGAFFQKTFEN</sequence>
<dbReference type="EMBL" id="FNQC01000003">
    <property type="protein sequence ID" value="SDY82673.1"/>
    <property type="molecule type" value="Genomic_DNA"/>
</dbReference>
<dbReference type="Proteomes" id="UP000199663">
    <property type="component" value="Unassembled WGS sequence"/>
</dbReference>
<name>A0A1H3N1Q1_9BACT</name>
<dbReference type="RefSeq" id="WP_019596981.1">
    <property type="nucleotide sequence ID" value="NZ_FNQC01000003.1"/>
</dbReference>
<reference evidence="1 2" key="1">
    <citation type="submission" date="2016-10" db="EMBL/GenBank/DDBJ databases">
        <authorList>
            <person name="Varghese N."/>
            <person name="Submissions S."/>
        </authorList>
    </citation>
    <scope>NUCLEOTIDE SEQUENCE [LARGE SCALE GENOMIC DNA]</scope>
    <source>
        <strain evidence="1 2">DSM 17997</strain>
    </source>
</reference>
<keyword evidence="2" id="KW-1185">Reference proteome</keyword>
<protein>
    <submittedName>
        <fullName evidence="1">Uncharacterized protein</fullName>
    </submittedName>
</protein>
<comment type="caution">
    <text evidence="1">The sequence shown here is derived from an EMBL/GenBank/DDBJ whole genome shotgun (WGS) entry which is preliminary data.</text>
</comment>
<evidence type="ECO:0000313" key="2">
    <source>
        <dbReference type="Proteomes" id="UP000199663"/>
    </source>
</evidence>
<organism evidence="1 2">
    <name type="scientific">Rhodonellum ikkaensis</name>
    <dbReference type="NCBI Taxonomy" id="336829"/>
    <lineage>
        <taxon>Bacteria</taxon>
        <taxon>Pseudomonadati</taxon>
        <taxon>Bacteroidota</taxon>
        <taxon>Cytophagia</taxon>
        <taxon>Cytophagales</taxon>
        <taxon>Cytophagaceae</taxon>
        <taxon>Rhodonellum</taxon>
    </lineage>
</organism>
<gene>
    <name evidence="1" type="ORF">SAMN05444412_10352</name>
</gene>
<proteinExistence type="predicted"/>
<evidence type="ECO:0000313" key="1">
    <source>
        <dbReference type="EMBL" id="SDY82673.1"/>
    </source>
</evidence>
<accession>A0A1H3N1Q1</accession>